<name>A0ABN7XE09_GIGMA</name>
<comment type="caution">
    <text evidence="1">The sequence shown here is derived from an EMBL/GenBank/DDBJ whole genome shotgun (WGS) entry which is preliminary data.</text>
</comment>
<accession>A0ABN7XE09</accession>
<evidence type="ECO:0000313" key="1">
    <source>
        <dbReference type="EMBL" id="CAG8853518.1"/>
    </source>
</evidence>
<evidence type="ECO:0000313" key="2">
    <source>
        <dbReference type="Proteomes" id="UP000789901"/>
    </source>
</evidence>
<keyword evidence="2" id="KW-1185">Reference proteome</keyword>
<proteinExistence type="predicted"/>
<reference evidence="1 2" key="1">
    <citation type="submission" date="2021-06" db="EMBL/GenBank/DDBJ databases">
        <authorList>
            <person name="Kallberg Y."/>
            <person name="Tangrot J."/>
            <person name="Rosling A."/>
        </authorList>
    </citation>
    <scope>NUCLEOTIDE SEQUENCE [LARGE SCALE GENOMIC DNA]</scope>
    <source>
        <strain evidence="1 2">120-4 pot B 10/14</strain>
    </source>
</reference>
<dbReference type="Proteomes" id="UP000789901">
    <property type="component" value="Unassembled WGS sequence"/>
</dbReference>
<organism evidence="1 2">
    <name type="scientific">Gigaspora margarita</name>
    <dbReference type="NCBI Taxonomy" id="4874"/>
    <lineage>
        <taxon>Eukaryota</taxon>
        <taxon>Fungi</taxon>
        <taxon>Fungi incertae sedis</taxon>
        <taxon>Mucoromycota</taxon>
        <taxon>Glomeromycotina</taxon>
        <taxon>Glomeromycetes</taxon>
        <taxon>Diversisporales</taxon>
        <taxon>Gigasporaceae</taxon>
        <taxon>Gigaspora</taxon>
    </lineage>
</organism>
<protein>
    <submittedName>
        <fullName evidence="1">4277_t:CDS:1</fullName>
    </submittedName>
</protein>
<gene>
    <name evidence="1" type="ORF">GMARGA_LOCUS42339</name>
</gene>
<dbReference type="EMBL" id="CAJVQB010125348">
    <property type="protein sequence ID" value="CAG8853518.1"/>
    <property type="molecule type" value="Genomic_DNA"/>
</dbReference>
<feature type="non-terminal residue" evidence="1">
    <location>
        <position position="75"/>
    </location>
</feature>
<sequence>MVDAQILLDQNYPENGTYIRVENKENYGKNRSIIVNLDISNQNLKAILGLASYLEDLDQSHNQLKGNNLLYQTLL</sequence>